<sequence>MPRDQAKGVADRVAAAFADPVLSLPYLHSIQFGADLVELSAQVSNLLETEARCLSISSPVYVFGDIHGNFTDLRFFADNMWHLGMGVTPGSFLFLGDYVDRGQSSLECIAYLLAQKVLHPKKLFLLRGNHETRAINGLEAHYGSGCFLSQCKARFGNEEGYIVWHQINHAFDRLPLAAAIDNDIFCVHGGIPRSVGNEKILDSIHKIPSKALLDVLDMKYYEENSQISMVSDMLWGDPVLEEMESSLDGKGFGKSARGGVAVSFGEKAIENFLQQSKFSRILRAHEAKVDGVA</sequence>
<dbReference type="GO" id="GO:0004722">
    <property type="term" value="F:protein serine/threonine phosphatase activity"/>
    <property type="evidence" value="ECO:0007669"/>
    <property type="project" value="UniProtKB-EC"/>
</dbReference>
<dbReference type="PROSITE" id="PS00125">
    <property type="entry name" value="SER_THR_PHOSPHATASE"/>
    <property type="match status" value="1"/>
</dbReference>
<evidence type="ECO:0000313" key="4">
    <source>
        <dbReference type="Proteomes" id="UP000019132"/>
    </source>
</evidence>
<comment type="similarity">
    <text evidence="1">Belongs to the PPP phosphatase family.</text>
</comment>
<protein>
    <recommendedName>
        <fullName evidence="1">Serine/threonine-protein phosphatase</fullName>
        <ecNumber evidence="1">3.1.3.16</ecNumber>
    </recommendedName>
</protein>
<dbReference type="AlphaFoldDB" id="K3X434"/>
<name>K3X434_GLOUD</name>
<dbReference type="InterPro" id="IPR004843">
    <property type="entry name" value="Calcineurin-like_PHP"/>
</dbReference>
<dbReference type="GO" id="GO:0005634">
    <property type="term" value="C:nucleus"/>
    <property type="evidence" value="ECO:0007669"/>
    <property type="project" value="TreeGrafter"/>
</dbReference>
<dbReference type="EnsemblProtists" id="PYU1_T011983">
    <property type="protein sequence ID" value="PYU1_T011983"/>
    <property type="gene ID" value="PYU1_G011957"/>
</dbReference>
<comment type="catalytic activity">
    <reaction evidence="1">
        <text>O-phospho-L-threonyl-[protein] + H2O = L-threonyl-[protein] + phosphate</text>
        <dbReference type="Rhea" id="RHEA:47004"/>
        <dbReference type="Rhea" id="RHEA-COMP:11060"/>
        <dbReference type="Rhea" id="RHEA-COMP:11605"/>
        <dbReference type="ChEBI" id="CHEBI:15377"/>
        <dbReference type="ChEBI" id="CHEBI:30013"/>
        <dbReference type="ChEBI" id="CHEBI:43474"/>
        <dbReference type="ChEBI" id="CHEBI:61977"/>
        <dbReference type="EC" id="3.1.3.16"/>
    </reaction>
</comment>
<organism evidence="3 4">
    <name type="scientific">Globisporangium ultimum (strain ATCC 200006 / CBS 805.95 / DAOM BR144)</name>
    <name type="common">Pythium ultimum</name>
    <dbReference type="NCBI Taxonomy" id="431595"/>
    <lineage>
        <taxon>Eukaryota</taxon>
        <taxon>Sar</taxon>
        <taxon>Stramenopiles</taxon>
        <taxon>Oomycota</taxon>
        <taxon>Peronosporomycetes</taxon>
        <taxon>Pythiales</taxon>
        <taxon>Pythiaceae</taxon>
        <taxon>Globisporangium</taxon>
    </lineage>
</organism>
<dbReference type="OMA" id="RGISHHF"/>
<dbReference type="Proteomes" id="UP000019132">
    <property type="component" value="Unassembled WGS sequence"/>
</dbReference>
<reference evidence="4" key="2">
    <citation type="submission" date="2010-04" db="EMBL/GenBank/DDBJ databases">
        <authorList>
            <person name="Buell R."/>
            <person name="Hamilton J."/>
            <person name="Hostetler J."/>
        </authorList>
    </citation>
    <scope>NUCLEOTIDE SEQUENCE [LARGE SCALE GENOMIC DNA]</scope>
    <source>
        <strain evidence="4">DAOM:BR144</strain>
    </source>
</reference>
<evidence type="ECO:0000259" key="2">
    <source>
        <dbReference type="PROSITE" id="PS00125"/>
    </source>
</evidence>
<dbReference type="InterPro" id="IPR029052">
    <property type="entry name" value="Metallo-depent_PP-like"/>
</dbReference>
<keyword evidence="1" id="KW-0378">Hydrolase</keyword>
<dbReference type="InterPro" id="IPR006186">
    <property type="entry name" value="Ser/Thr-sp_prot-phosphatase"/>
</dbReference>
<dbReference type="EC" id="3.1.3.16" evidence="1"/>
<proteinExistence type="inferred from homology"/>
<keyword evidence="4" id="KW-1185">Reference proteome</keyword>
<dbReference type="PANTHER" id="PTHR11668:SF496">
    <property type="entry name" value="SERINE_THREONINE-PROTEIN PHOSPHATASE"/>
    <property type="match status" value="1"/>
</dbReference>
<dbReference type="eggNOG" id="KOG0374">
    <property type="taxonomic scope" value="Eukaryota"/>
</dbReference>
<dbReference type="EMBL" id="GL376621">
    <property type="status" value="NOT_ANNOTATED_CDS"/>
    <property type="molecule type" value="Genomic_DNA"/>
</dbReference>
<dbReference type="InParanoid" id="K3X434"/>
<dbReference type="PRINTS" id="PR00114">
    <property type="entry name" value="STPHPHTASE"/>
</dbReference>
<dbReference type="Pfam" id="PF00149">
    <property type="entry name" value="Metallophos"/>
    <property type="match status" value="1"/>
</dbReference>
<dbReference type="SUPFAM" id="SSF56300">
    <property type="entry name" value="Metallo-dependent phosphatases"/>
    <property type="match status" value="1"/>
</dbReference>
<evidence type="ECO:0000256" key="1">
    <source>
        <dbReference type="RuleBase" id="RU004273"/>
    </source>
</evidence>
<dbReference type="GO" id="GO:0005737">
    <property type="term" value="C:cytoplasm"/>
    <property type="evidence" value="ECO:0007669"/>
    <property type="project" value="TreeGrafter"/>
</dbReference>
<reference evidence="4" key="1">
    <citation type="journal article" date="2010" name="Genome Biol.">
        <title>Genome sequence of the necrotrophic plant pathogen Pythium ultimum reveals original pathogenicity mechanisms and effector repertoire.</title>
        <authorList>
            <person name="Levesque C.A."/>
            <person name="Brouwer H."/>
            <person name="Cano L."/>
            <person name="Hamilton J.P."/>
            <person name="Holt C."/>
            <person name="Huitema E."/>
            <person name="Raffaele S."/>
            <person name="Robideau G.P."/>
            <person name="Thines M."/>
            <person name="Win J."/>
            <person name="Zerillo M.M."/>
            <person name="Beakes G.W."/>
            <person name="Boore J.L."/>
            <person name="Busam D."/>
            <person name="Dumas B."/>
            <person name="Ferriera S."/>
            <person name="Fuerstenberg S.I."/>
            <person name="Gachon C.M."/>
            <person name="Gaulin E."/>
            <person name="Govers F."/>
            <person name="Grenville-Briggs L."/>
            <person name="Horner N."/>
            <person name="Hostetler J."/>
            <person name="Jiang R.H."/>
            <person name="Johnson J."/>
            <person name="Krajaejun T."/>
            <person name="Lin H."/>
            <person name="Meijer H.J."/>
            <person name="Moore B."/>
            <person name="Morris P."/>
            <person name="Phuntmart V."/>
            <person name="Puiu D."/>
            <person name="Shetty J."/>
            <person name="Stajich J.E."/>
            <person name="Tripathy S."/>
            <person name="Wawra S."/>
            <person name="van West P."/>
            <person name="Whitty B.R."/>
            <person name="Coutinho P.M."/>
            <person name="Henrissat B."/>
            <person name="Martin F."/>
            <person name="Thomas P.D."/>
            <person name="Tyler B.M."/>
            <person name="De Vries R.P."/>
            <person name="Kamoun S."/>
            <person name="Yandell M."/>
            <person name="Tisserat N."/>
            <person name="Buell C.R."/>
        </authorList>
    </citation>
    <scope>NUCLEOTIDE SEQUENCE</scope>
    <source>
        <strain evidence="4">DAOM:BR144</strain>
    </source>
</reference>
<dbReference type="SMART" id="SM00156">
    <property type="entry name" value="PP2Ac"/>
    <property type="match status" value="1"/>
</dbReference>
<evidence type="ECO:0000313" key="3">
    <source>
        <dbReference type="EnsemblProtists" id="PYU1_T011983"/>
    </source>
</evidence>
<reference evidence="3" key="3">
    <citation type="submission" date="2015-02" db="UniProtKB">
        <authorList>
            <consortium name="EnsemblProtists"/>
        </authorList>
    </citation>
    <scope>IDENTIFICATION</scope>
    <source>
        <strain evidence="3">DAOM BR144</strain>
    </source>
</reference>
<dbReference type="InterPro" id="IPR050341">
    <property type="entry name" value="PP1_catalytic_subunit"/>
</dbReference>
<dbReference type="Gene3D" id="3.60.21.10">
    <property type="match status" value="1"/>
</dbReference>
<dbReference type="CDD" id="cd00144">
    <property type="entry name" value="MPP_PPP_family"/>
    <property type="match status" value="1"/>
</dbReference>
<dbReference type="STRING" id="431595.K3X434"/>
<dbReference type="VEuPathDB" id="FungiDB:PYU1_G011957"/>
<dbReference type="HOGENOM" id="CLU_004962_0_10_1"/>
<accession>K3X434</accession>
<dbReference type="PANTHER" id="PTHR11668">
    <property type="entry name" value="SERINE/THREONINE PROTEIN PHOSPHATASE"/>
    <property type="match status" value="1"/>
</dbReference>
<feature type="domain" description="Serine/threonine specific protein phosphatases" evidence="2">
    <location>
        <begin position="126"/>
        <end position="131"/>
    </location>
</feature>